<evidence type="ECO:0000313" key="3">
    <source>
        <dbReference type="Proteomes" id="UP001148838"/>
    </source>
</evidence>
<feature type="chain" id="PRO_5046261006" evidence="1">
    <location>
        <begin position="21"/>
        <end position="245"/>
    </location>
</feature>
<accession>A0ABQ8SR42</accession>
<evidence type="ECO:0000313" key="2">
    <source>
        <dbReference type="EMBL" id="KAJ4436102.1"/>
    </source>
</evidence>
<gene>
    <name evidence="2" type="ORF">ANN_18729</name>
</gene>
<dbReference type="Proteomes" id="UP001148838">
    <property type="component" value="Unassembled WGS sequence"/>
</dbReference>
<evidence type="ECO:0000256" key="1">
    <source>
        <dbReference type="SAM" id="SignalP"/>
    </source>
</evidence>
<dbReference type="EMBL" id="JAJSOF020000023">
    <property type="protein sequence ID" value="KAJ4436102.1"/>
    <property type="molecule type" value="Genomic_DNA"/>
</dbReference>
<keyword evidence="3" id="KW-1185">Reference proteome</keyword>
<organism evidence="2 3">
    <name type="scientific">Periplaneta americana</name>
    <name type="common">American cockroach</name>
    <name type="synonym">Blatta americana</name>
    <dbReference type="NCBI Taxonomy" id="6978"/>
    <lineage>
        <taxon>Eukaryota</taxon>
        <taxon>Metazoa</taxon>
        <taxon>Ecdysozoa</taxon>
        <taxon>Arthropoda</taxon>
        <taxon>Hexapoda</taxon>
        <taxon>Insecta</taxon>
        <taxon>Pterygota</taxon>
        <taxon>Neoptera</taxon>
        <taxon>Polyneoptera</taxon>
        <taxon>Dictyoptera</taxon>
        <taxon>Blattodea</taxon>
        <taxon>Blattoidea</taxon>
        <taxon>Blattidae</taxon>
        <taxon>Blattinae</taxon>
        <taxon>Periplaneta</taxon>
    </lineage>
</organism>
<reference evidence="2 3" key="1">
    <citation type="journal article" date="2022" name="Allergy">
        <title>Genome assembly and annotation of Periplaneta americana reveal a comprehensive cockroach allergen profile.</title>
        <authorList>
            <person name="Wang L."/>
            <person name="Xiong Q."/>
            <person name="Saelim N."/>
            <person name="Wang L."/>
            <person name="Nong W."/>
            <person name="Wan A.T."/>
            <person name="Shi M."/>
            <person name="Liu X."/>
            <person name="Cao Q."/>
            <person name="Hui J.H.L."/>
            <person name="Sookrung N."/>
            <person name="Leung T.F."/>
            <person name="Tungtrongchitr A."/>
            <person name="Tsui S.K.W."/>
        </authorList>
    </citation>
    <scope>NUCLEOTIDE SEQUENCE [LARGE SCALE GENOMIC DNA]</scope>
    <source>
        <strain evidence="2">PWHHKU_190912</strain>
    </source>
</reference>
<keyword evidence="1" id="KW-0732">Signal</keyword>
<feature type="signal peptide" evidence="1">
    <location>
        <begin position="1"/>
        <end position="20"/>
    </location>
</feature>
<comment type="caution">
    <text evidence="2">The sequence shown here is derived from an EMBL/GenBank/DDBJ whole genome shotgun (WGS) entry which is preliminary data.</text>
</comment>
<sequence length="245" mass="28659">MIFAAGVRFWFPVILRCCISNLRYLASESDEGDNAGEMSSGFSTDSYPAFAHIELRENLGKNLNQWNYILLAGSLSINNKIVKPDPNVFFLRKNFNVIIVAYYDKPLVYFLIILDDHQIFKKDSSVVSLFSVVSLNKSKSDSFLARSREIRRIYKFLALNSIEIDKLLKKCYRLRINYLSNIKEDTRCSTYQEVKRFAMNRDSYGELLRILIMKMTMDMNRNMKEKIMLRMMTMMATEMTETELT</sequence>
<proteinExistence type="predicted"/>
<protein>
    <submittedName>
        <fullName evidence="2">Uncharacterized protein</fullName>
    </submittedName>
</protein>
<name>A0ABQ8SR42_PERAM</name>